<evidence type="ECO:0000313" key="2">
    <source>
        <dbReference type="Proteomes" id="UP000053257"/>
    </source>
</evidence>
<dbReference type="AlphaFoldDB" id="A0A0C3NS23"/>
<gene>
    <name evidence="1" type="ORF">PHLGIDRAFT_59628</name>
</gene>
<dbReference type="EMBL" id="KN840487">
    <property type="protein sequence ID" value="KIP08004.1"/>
    <property type="molecule type" value="Genomic_DNA"/>
</dbReference>
<accession>A0A0C3NS23</accession>
<evidence type="ECO:0000313" key="1">
    <source>
        <dbReference type="EMBL" id="KIP08004.1"/>
    </source>
</evidence>
<dbReference type="HOGENOM" id="CLU_160877_0_0_1"/>
<dbReference type="STRING" id="745531.A0A0C3NS23"/>
<name>A0A0C3NS23_PHLG1</name>
<sequence>MVWGRVCGSRVHHCPTCKIPLLTGEQPGFCCGTKGSRFHDVPPLPPLPHEFNSFLKHPDISRLSRRLNLLFSFASMETTAAFPELRGSPAFVAIQGKVYHR</sequence>
<organism evidence="1 2">
    <name type="scientific">Phlebiopsis gigantea (strain 11061_1 CR5-6)</name>
    <name type="common">White-rot fungus</name>
    <name type="synonym">Peniophora gigantea</name>
    <dbReference type="NCBI Taxonomy" id="745531"/>
    <lineage>
        <taxon>Eukaryota</taxon>
        <taxon>Fungi</taxon>
        <taxon>Dikarya</taxon>
        <taxon>Basidiomycota</taxon>
        <taxon>Agaricomycotina</taxon>
        <taxon>Agaricomycetes</taxon>
        <taxon>Polyporales</taxon>
        <taxon>Phanerochaetaceae</taxon>
        <taxon>Phlebiopsis</taxon>
    </lineage>
</organism>
<keyword evidence="2" id="KW-1185">Reference proteome</keyword>
<proteinExistence type="predicted"/>
<dbReference type="OrthoDB" id="3366231at2759"/>
<protein>
    <submittedName>
        <fullName evidence="1">Uncharacterized protein</fullName>
    </submittedName>
</protein>
<dbReference type="Proteomes" id="UP000053257">
    <property type="component" value="Unassembled WGS sequence"/>
</dbReference>
<feature type="non-terminal residue" evidence="1">
    <location>
        <position position="101"/>
    </location>
</feature>
<reference evidence="1 2" key="1">
    <citation type="journal article" date="2014" name="PLoS Genet.">
        <title>Analysis of the Phlebiopsis gigantea genome, transcriptome and secretome provides insight into its pioneer colonization strategies of wood.</title>
        <authorList>
            <person name="Hori C."/>
            <person name="Ishida T."/>
            <person name="Igarashi K."/>
            <person name="Samejima M."/>
            <person name="Suzuki H."/>
            <person name="Master E."/>
            <person name="Ferreira P."/>
            <person name="Ruiz-Duenas F.J."/>
            <person name="Held B."/>
            <person name="Canessa P."/>
            <person name="Larrondo L.F."/>
            <person name="Schmoll M."/>
            <person name="Druzhinina I.S."/>
            <person name="Kubicek C.P."/>
            <person name="Gaskell J.A."/>
            <person name="Kersten P."/>
            <person name="St John F."/>
            <person name="Glasner J."/>
            <person name="Sabat G."/>
            <person name="Splinter BonDurant S."/>
            <person name="Syed K."/>
            <person name="Yadav J."/>
            <person name="Mgbeahuruike A.C."/>
            <person name="Kovalchuk A."/>
            <person name="Asiegbu F.O."/>
            <person name="Lackner G."/>
            <person name="Hoffmeister D."/>
            <person name="Rencoret J."/>
            <person name="Gutierrez A."/>
            <person name="Sun H."/>
            <person name="Lindquist E."/>
            <person name="Barry K."/>
            <person name="Riley R."/>
            <person name="Grigoriev I.V."/>
            <person name="Henrissat B."/>
            <person name="Kues U."/>
            <person name="Berka R.M."/>
            <person name="Martinez A.T."/>
            <person name="Covert S.F."/>
            <person name="Blanchette R.A."/>
            <person name="Cullen D."/>
        </authorList>
    </citation>
    <scope>NUCLEOTIDE SEQUENCE [LARGE SCALE GENOMIC DNA]</scope>
    <source>
        <strain evidence="1 2">11061_1 CR5-6</strain>
    </source>
</reference>